<dbReference type="PANTHER" id="PTHR47723:SF23">
    <property type="entry name" value="REVERSE TRANSCRIPTASE-LIKE PROTEIN"/>
    <property type="match status" value="1"/>
</dbReference>
<dbReference type="GO" id="GO:0004523">
    <property type="term" value="F:RNA-DNA hybrid ribonuclease activity"/>
    <property type="evidence" value="ECO:0007669"/>
    <property type="project" value="InterPro"/>
</dbReference>
<evidence type="ECO:0000259" key="1">
    <source>
        <dbReference type="Pfam" id="PF13456"/>
    </source>
</evidence>
<evidence type="ECO:0000313" key="2">
    <source>
        <dbReference type="EMBL" id="KAK9282857.1"/>
    </source>
</evidence>
<dbReference type="InterPro" id="IPR002156">
    <property type="entry name" value="RNaseH_domain"/>
</dbReference>
<dbReference type="InterPro" id="IPR012337">
    <property type="entry name" value="RNaseH-like_sf"/>
</dbReference>
<name>A0AAP0RUS7_LIQFO</name>
<protein>
    <recommendedName>
        <fullName evidence="1">RNase H type-1 domain-containing protein</fullName>
    </recommendedName>
</protein>
<feature type="domain" description="RNase H type-1" evidence="1">
    <location>
        <begin position="61"/>
        <end position="137"/>
    </location>
</feature>
<dbReference type="AlphaFoldDB" id="A0AAP0RUS7"/>
<keyword evidence="3" id="KW-1185">Reference proteome</keyword>
<evidence type="ECO:0000313" key="3">
    <source>
        <dbReference type="Proteomes" id="UP001415857"/>
    </source>
</evidence>
<gene>
    <name evidence="2" type="ORF">L1049_011081</name>
</gene>
<reference evidence="2 3" key="1">
    <citation type="journal article" date="2024" name="Plant J.">
        <title>Genome sequences and population genomics reveal climatic adaptation and genomic divergence between two closely related sweetgum species.</title>
        <authorList>
            <person name="Xu W.Q."/>
            <person name="Ren C.Q."/>
            <person name="Zhang X.Y."/>
            <person name="Comes H.P."/>
            <person name="Liu X.H."/>
            <person name="Li Y.G."/>
            <person name="Kettle C.J."/>
            <person name="Jalonen R."/>
            <person name="Gaisberger H."/>
            <person name="Ma Y.Z."/>
            <person name="Qiu Y.X."/>
        </authorList>
    </citation>
    <scope>NUCLEOTIDE SEQUENCE [LARGE SCALE GENOMIC DNA]</scope>
    <source>
        <strain evidence="2">Hangzhou</strain>
    </source>
</reference>
<dbReference type="SUPFAM" id="SSF53098">
    <property type="entry name" value="Ribonuclease H-like"/>
    <property type="match status" value="1"/>
</dbReference>
<sequence length="149" mass="16425">MGTIVAWIKEGSLLIKAPMGNSVLDLQILQGLNLKGIPRKAPKIIPVVWHLPIADWVKVSTDGLAKGNPGPTASGSVFRNCRGFVKGFYGLSLGIRSAFFAKLKSVILAVSFAWEKGWNKLWIESDSFAVISSLQNYTFKPPWPLLNEW</sequence>
<dbReference type="InterPro" id="IPR036397">
    <property type="entry name" value="RNaseH_sf"/>
</dbReference>
<organism evidence="2 3">
    <name type="scientific">Liquidambar formosana</name>
    <name type="common">Formosan gum</name>
    <dbReference type="NCBI Taxonomy" id="63359"/>
    <lineage>
        <taxon>Eukaryota</taxon>
        <taxon>Viridiplantae</taxon>
        <taxon>Streptophyta</taxon>
        <taxon>Embryophyta</taxon>
        <taxon>Tracheophyta</taxon>
        <taxon>Spermatophyta</taxon>
        <taxon>Magnoliopsida</taxon>
        <taxon>eudicotyledons</taxon>
        <taxon>Gunneridae</taxon>
        <taxon>Pentapetalae</taxon>
        <taxon>Saxifragales</taxon>
        <taxon>Altingiaceae</taxon>
        <taxon>Liquidambar</taxon>
    </lineage>
</organism>
<dbReference type="GO" id="GO:0003676">
    <property type="term" value="F:nucleic acid binding"/>
    <property type="evidence" value="ECO:0007669"/>
    <property type="project" value="InterPro"/>
</dbReference>
<dbReference type="Pfam" id="PF13456">
    <property type="entry name" value="RVT_3"/>
    <property type="match status" value="1"/>
</dbReference>
<dbReference type="PANTHER" id="PTHR47723">
    <property type="entry name" value="OS05G0353850 PROTEIN"/>
    <property type="match status" value="1"/>
</dbReference>
<comment type="caution">
    <text evidence="2">The sequence shown here is derived from an EMBL/GenBank/DDBJ whole genome shotgun (WGS) entry which is preliminary data.</text>
</comment>
<proteinExistence type="predicted"/>
<dbReference type="InterPro" id="IPR053151">
    <property type="entry name" value="RNase_H-like"/>
</dbReference>
<dbReference type="Gene3D" id="3.30.420.10">
    <property type="entry name" value="Ribonuclease H-like superfamily/Ribonuclease H"/>
    <property type="match status" value="1"/>
</dbReference>
<dbReference type="Proteomes" id="UP001415857">
    <property type="component" value="Unassembled WGS sequence"/>
</dbReference>
<dbReference type="EMBL" id="JBBPBK010000006">
    <property type="protein sequence ID" value="KAK9282857.1"/>
    <property type="molecule type" value="Genomic_DNA"/>
</dbReference>
<dbReference type="CDD" id="cd06222">
    <property type="entry name" value="RNase_H_like"/>
    <property type="match status" value="1"/>
</dbReference>
<dbReference type="InterPro" id="IPR044730">
    <property type="entry name" value="RNase_H-like_dom_plant"/>
</dbReference>
<accession>A0AAP0RUS7</accession>